<organism evidence="10 11">
    <name type="scientific">Roseiconus nitratireducens</name>
    <dbReference type="NCBI Taxonomy" id="2605748"/>
    <lineage>
        <taxon>Bacteria</taxon>
        <taxon>Pseudomonadati</taxon>
        <taxon>Planctomycetota</taxon>
        <taxon>Planctomycetia</taxon>
        <taxon>Pirellulales</taxon>
        <taxon>Pirellulaceae</taxon>
        <taxon>Roseiconus</taxon>
    </lineage>
</organism>
<dbReference type="GO" id="GO:0005737">
    <property type="term" value="C:cytoplasm"/>
    <property type="evidence" value="ECO:0007669"/>
    <property type="project" value="InterPro"/>
</dbReference>
<sequence length="376" mass="41278">MSLDLYRTLVRPALFRLDAETAHHGTVQACRLAGHVPILPALADRYLRFTDPCLEVEAAGIRFSNPVGLGAGWDKSGVALRMLDHLGFGFVEIGSVSARPSIGNPKPRLFRLPNDEAIVVNYGLPNDGAEAVRERLRCNPMSTPIGVNVVKTNDGFEAQTCREEDVLNDYRESVSLLHDHASYITLNLSCPNTGDGSDYFSPPDRLRRLLESLADLELQCPVFLKLTPTSDVARLDGWLSAIDPFPFVRGLMLNLPPGKPPAAALQTPHAVWERMPGAVAGRPVQRTLDRCLGELHRRMPPARFILIGSGGIFSASDAYRKIRLGASLVQIYTALVYRGPRVVRQINQGLVELLQRDGLTHLNEAVGTLPPSEWDA</sequence>
<dbReference type="GO" id="GO:0006207">
    <property type="term" value="P:'de novo' pyrimidine nucleobase biosynthetic process"/>
    <property type="evidence" value="ECO:0007669"/>
    <property type="project" value="UniProtKB-UniRule"/>
</dbReference>
<dbReference type="InterPro" id="IPR005720">
    <property type="entry name" value="Dihydroorotate_DH_cat"/>
</dbReference>
<dbReference type="Proteomes" id="UP000324479">
    <property type="component" value="Unassembled WGS sequence"/>
</dbReference>
<dbReference type="InterPro" id="IPR005719">
    <property type="entry name" value="Dihydroorotate_DH_2"/>
</dbReference>
<evidence type="ECO:0000256" key="5">
    <source>
        <dbReference type="ARBA" id="ARBA00022975"/>
    </source>
</evidence>
<dbReference type="AlphaFoldDB" id="A0A5M6DJM2"/>
<dbReference type="Pfam" id="PF01180">
    <property type="entry name" value="DHO_dh"/>
    <property type="match status" value="1"/>
</dbReference>
<dbReference type="GO" id="GO:0005886">
    <property type="term" value="C:plasma membrane"/>
    <property type="evidence" value="ECO:0007669"/>
    <property type="project" value="TreeGrafter"/>
</dbReference>
<evidence type="ECO:0000256" key="2">
    <source>
        <dbReference type="ARBA" id="ARBA00004725"/>
    </source>
</evidence>
<dbReference type="NCBIfam" id="TIGR01036">
    <property type="entry name" value="pyrD_sub2"/>
    <property type="match status" value="1"/>
</dbReference>
<keyword evidence="4" id="KW-0288">FMN</keyword>
<keyword evidence="6 10" id="KW-0560">Oxidoreductase</keyword>
<dbReference type="NCBIfam" id="NF003652">
    <property type="entry name" value="PRK05286.2-5"/>
    <property type="match status" value="1"/>
</dbReference>
<gene>
    <name evidence="10" type="ORF">FYK55_07510</name>
</gene>
<evidence type="ECO:0000313" key="10">
    <source>
        <dbReference type="EMBL" id="KAA5545485.1"/>
    </source>
</evidence>
<accession>A0A5M6DJM2</accession>
<dbReference type="Gene3D" id="3.20.20.70">
    <property type="entry name" value="Aldolase class I"/>
    <property type="match status" value="1"/>
</dbReference>
<dbReference type="EC" id="1.3.5.2" evidence="8"/>
<evidence type="ECO:0000256" key="7">
    <source>
        <dbReference type="ARBA" id="ARBA00023136"/>
    </source>
</evidence>
<feature type="domain" description="Dihydroorotate dehydrogenase catalytic" evidence="9">
    <location>
        <begin position="54"/>
        <end position="354"/>
    </location>
</feature>
<evidence type="ECO:0000256" key="1">
    <source>
        <dbReference type="ARBA" id="ARBA00001917"/>
    </source>
</evidence>
<dbReference type="InterPro" id="IPR050074">
    <property type="entry name" value="DHO_dehydrogenase"/>
</dbReference>
<keyword evidence="11" id="KW-1185">Reference proteome</keyword>
<name>A0A5M6DJM2_9BACT</name>
<comment type="pathway">
    <text evidence="2">Pyrimidine metabolism; UMP biosynthesis via de novo pathway.</text>
</comment>
<reference evidence="10 11" key="1">
    <citation type="submission" date="2019-08" db="EMBL/GenBank/DDBJ databases">
        <authorList>
            <person name="Dhanesh K."/>
            <person name="Kumar G."/>
            <person name="Sasikala C."/>
            <person name="Venkata Ramana C."/>
        </authorList>
    </citation>
    <scope>NUCLEOTIDE SEQUENCE [LARGE SCALE GENOMIC DNA]</scope>
    <source>
        <strain evidence="10 11">JC645</strain>
    </source>
</reference>
<evidence type="ECO:0000256" key="6">
    <source>
        <dbReference type="ARBA" id="ARBA00023002"/>
    </source>
</evidence>
<dbReference type="GO" id="GO:0106430">
    <property type="term" value="F:dihydroorotate dehydrogenase (quinone) activity"/>
    <property type="evidence" value="ECO:0007669"/>
    <property type="project" value="UniProtKB-EC"/>
</dbReference>
<keyword evidence="7" id="KW-0472">Membrane</keyword>
<proteinExistence type="predicted"/>
<dbReference type="InterPro" id="IPR013785">
    <property type="entry name" value="Aldolase_TIM"/>
</dbReference>
<dbReference type="PANTHER" id="PTHR48109:SF4">
    <property type="entry name" value="DIHYDROOROTATE DEHYDROGENASE (QUINONE), MITOCHONDRIAL"/>
    <property type="match status" value="1"/>
</dbReference>
<dbReference type="PANTHER" id="PTHR48109">
    <property type="entry name" value="DIHYDROOROTATE DEHYDROGENASE (QUINONE), MITOCHONDRIAL-RELATED"/>
    <property type="match status" value="1"/>
</dbReference>
<keyword evidence="3" id="KW-0285">Flavoprotein</keyword>
<dbReference type="RefSeq" id="WP_150075754.1">
    <property type="nucleotide sequence ID" value="NZ_VWOX01000003.1"/>
</dbReference>
<evidence type="ECO:0000256" key="3">
    <source>
        <dbReference type="ARBA" id="ARBA00022630"/>
    </source>
</evidence>
<comment type="cofactor">
    <cofactor evidence="1">
        <name>FMN</name>
        <dbReference type="ChEBI" id="CHEBI:58210"/>
    </cofactor>
</comment>
<dbReference type="SUPFAM" id="SSF51395">
    <property type="entry name" value="FMN-linked oxidoreductases"/>
    <property type="match status" value="1"/>
</dbReference>
<dbReference type="EMBL" id="VWOX01000003">
    <property type="protein sequence ID" value="KAA5545485.1"/>
    <property type="molecule type" value="Genomic_DNA"/>
</dbReference>
<protein>
    <recommendedName>
        <fullName evidence="8">Dihydroorotate dehydrogenase (quinone)</fullName>
        <ecNumber evidence="8">1.3.5.2</ecNumber>
    </recommendedName>
</protein>
<evidence type="ECO:0000259" key="9">
    <source>
        <dbReference type="Pfam" id="PF01180"/>
    </source>
</evidence>
<dbReference type="GO" id="GO:0009220">
    <property type="term" value="P:pyrimidine ribonucleotide biosynthetic process"/>
    <property type="evidence" value="ECO:0007669"/>
    <property type="project" value="UniProtKB-UniRule"/>
</dbReference>
<comment type="caution">
    <text evidence="10">The sequence shown here is derived from an EMBL/GenBank/DDBJ whole genome shotgun (WGS) entry which is preliminary data.</text>
</comment>
<evidence type="ECO:0000313" key="11">
    <source>
        <dbReference type="Proteomes" id="UP000324479"/>
    </source>
</evidence>
<dbReference type="CDD" id="cd04738">
    <property type="entry name" value="DHOD_2_like"/>
    <property type="match status" value="1"/>
</dbReference>
<evidence type="ECO:0000256" key="4">
    <source>
        <dbReference type="ARBA" id="ARBA00022643"/>
    </source>
</evidence>
<evidence type="ECO:0000256" key="8">
    <source>
        <dbReference type="NCBIfam" id="TIGR01036"/>
    </source>
</evidence>
<keyword evidence="5" id="KW-0665">Pyrimidine biosynthesis</keyword>